<sequence length="79" mass="8688">MGGIKGQWHALADDHNDHSKDPDVVALASSLSSQPYFYPSSEQPGNRGSLLDKLKAVLLHVLASEQCNASRLELCHRYI</sequence>
<dbReference type="AlphaFoldDB" id="A0A5N6RIQ6"/>
<feature type="compositionally biased region" description="Basic and acidic residues" evidence="1">
    <location>
        <begin position="11"/>
        <end position="22"/>
    </location>
</feature>
<dbReference type="EMBL" id="CM017326">
    <property type="protein sequence ID" value="KAE8077868.1"/>
    <property type="molecule type" value="Genomic_DNA"/>
</dbReference>
<gene>
    <name evidence="2" type="ORF">FH972_016387</name>
</gene>
<dbReference type="OrthoDB" id="1881597at2759"/>
<keyword evidence="3" id="KW-1185">Reference proteome</keyword>
<reference evidence="2 3" key="1">
    <citation type="submission" date="2019-06" db="EMBL/GenBank/DDBJ databases">
        <title>A chromosomal-level reference genome of Carpinus fangiana (Coryloideae, Betulaceae).</title>
        <authorList>
            <person name="Yang X."/>
            <person name="Wang Z."/>
            <person name="Zhang L."/>
            <person name="Hao G."/>
            <person name="Liu J."/>
            <person name="Yang Y."/>
        </authorList>
    </citation>
    <scope>NUCLEOTIDE SEQUENCE [LARGE SCALE GENOMIC DNA]</scope>
    <source>
        <strain evidence="2">Cfa_2016G</strain>
        <tissue evidence="2">Leaf</tissue>
    </source>
</reference>
<organism evidence="2 3">
    <name type="scientific">Carpinus fangiana</name>
    <dbReference type="NCBI Taxonomy" id="176857"/>
    <lineage>
        <taxon>Eukaryota</taxon>
        <taxon>Viridiplantae</taxon>
        <taxon>Streptophyta</taxon>
        <taxon>Embryophyta</taxon>
        <taxon>Tracheophyta</taxon>
        <taxon>Spermatophyta</taxon>
        <taxon>Magnoliopsida</taxon>
        <taxon>eudicotyledons</taxon>
        <taxon>Gunneridae</taxon>
        <taxon>Pentapetalae</taxon>
        <taxon>rosids</taxon>
        <taxon>fabids</taxon>
        <taxon>Fagales</taxon>
        <taxon>Betulaceae</taxon>
        <taxon>Carpinus</taxon>
    </lineage>
</organism>
<protein>
    <submittedName>
        <fullName evidence="2">Uncharacterized protein</fullName>
    </submittedName>
</protein>
<evidence type="ECO:0000256" key="1">
    <source>
        <dbReference type="SAM" id="MobiDB-lite"/>
    </source>
</evidence>
<dbReference type="Proteomes" id="UP000327013">
    <property type="component" value="Chromosome 6"/>
</dbReference>
<feature type="region of interest" description="Disordered" evidence="1">
    <location>
        <begin position="1"/>
        <end position="22"/>
    </location>
</feature>
<evidence type="ECO:0000313" key="2">
    <source>
        <dbReference type="EMBL" id="KAE8077868.1"/>
    </source>
</evidence>
<evidence type="ECO:0000313" key="3">
    <source>
        <dbReference type="Proteomes" id="UP000327013"/>
    </source>
</evidence>
<proteinExistence type="predicted"/>
<name>A0A5N6RIQ6_9ROSI</name>
<accession>A0A5N6RIQ6</accession>